<dbReference type="Proteomes" id="UP001185092">
    <property type="component" value="Unassembled WGS sequence"/>
</dbReference>
<dbReference type="EMBL" id="JAVDQD010000001">
    <property type="protein sequence ID" value="MDR6238391.1"/>
    <property type="molecule type" value="Genomic_DNA"/>
</dbReference>
<evidence type="ECO:0000313" key="3">
    <source>
        <dbReference type="Proteomes" id="UP001185092"/>
    </source>
</evidence>
<organism evidence="2 3">
    <name type="scientific">Aureibacter tunicatorum</name>
    <dbReference type="NCBI Taxonomy" id="866807"/>
    <lineage>
        <taxon>Bacteria</taxon>
        <taxon>Pseudomonadati</taxon>
        <taxon>Bacteroidota</taxon>
        <taxon>Cytophagia</taxon>
        <taxon>Cytophagales</taxon>
        <taxon>Persicobacteraceae</taxon>
        <taxon>Aureibacter</taxon>
    </lineage>
</organism>
<feature type="transmembrane region" description="Helical" evidence="1">
    <location>
        <begin position="6"/>
        <end position="27"/>
    </location>
</feature>
<accession>A0AAE4BR82</accession>
<comment type="caution">
    <text evidence="2">The sequence shown here is derived from an EMBL/GenBank/DDBJ whole genome shotgun (WGS) entry which is preliminary data.</text>
</comment>
<keyword evidence="1" id="KW-1133">Transmembrane helix</keyword>
<name>A0AAE4BR82_9BACT</name>
<dbReference type="AlphaFoldDB" id="A0AAE4BR82"/>
<keyword evidence="3" id="KW-1185">Reference proteome</keyword>
<dbReference type="RefSeq" id="WP_309937879.1">
    <property type="nucleotide sequence ID" value="NZ_AP025305.1"/>
</dbReference>
<keyword evidence="1" id="KW-0812">Transmembrane</keyword>
<evidence type="ECO:0000313" key="2">
    <source>
        <dbReference type="EMBL" id="MDR6238391.1"/>
    </source>
</evidence>
<evidence type="ECO:0000256" key="1">
    <source>
        <dbReference type="SAM" id="Phobius"/>
    </source>
</evidence>
<keyword evidence="1" id="KW-0472">Membrane</keyword>
<protein>
    <submittedName>
        <fullName evidence="2">Uncharacterized protein</fullName>
    </submittedName>
</protein>
<proteinExistence type="predicted"/>
<reference evidence="2" key="1">
    <citation type="submission" date="2023-07" db="EMBL/GenBank/DDBJ databases">
        <title>Genomic Encyclopedia of Type Strains, Phase IV (KMG-IV): sequencing the most valuable type-strain genomes for metagenomic binning, comparative biology and taxonomic classification.</title>
        <authorList>
            <person name="Goeker M."/>
        </authorList>
    </citation>
    <scope>NUCLEOTIDE SEQUENCE</scope>
    <source>
        <strain evidence="2">DSM 26174</strain>
    </source>
</reference>
<sequence>MLNPNLKKVFAVGAVLGVVLLSAYYFLGGFEKLDISKSDKREFVIYGVLVEGRYSDPKIEETFAKSREIVEQNHGGSIAIVNYPHENEKQGFVKQFVGVVGADAIASGTDGFTKLVIHGNGAVHVVFPQSVMAMPRPKDVRDQVAAFAKENGGVLQGESIELYNSDNTVESYFPLK</sequence>
<gene>
    <name evidence="2" type="ORF">HNQ88_001367</name>
</gene>